<reference evidence="5 6" key="1">
    <citation type="journal article" date="2023" name="G3 (Bethesda)">
        <title>A chromosome-length genome assembly and annotation of blackberry (Rubus argutus, cv. 'Hillquist').</title>
        <authorList>
            <person name="Bruna T."/>
            <person name="Aryal R."/>
            <person name="Dudchenko O."/>
            <person name="Sargent D.J."/>
            <person name="Mead D."/>
            <person name="Buti M."/>
            <person name="Cavallini A."/>
            <person name="Hytonen T."/>
            <person name="Andres J."/>
            <person name="Pham M."/>
            <person name="Weisz D."/>
            <person name="Mascagni F."/>
            <person name="Usai G."/>
            <person name="Natali L."/>
            <person name="Bassil N."/>
            <person name="Fernandez G.E."/>
            <person name="Lomsadze A."/>
            <person name="Armour M."/>
            <person name="Olukolu B."/>
            <person name="Poorten T."/>
            <person name="Britton C."/>
            <person name="Davik J."/>
            <person name="Ashrafi H."/>
            <person name="Aiden E.L."/>
            <person name="Borodovsky M."/>
            <person name="Worthington M."/>
        </authorList>
    </citation>
    <scope>NUCLEOTIDE SEQUENCE [LARGE SCALE GENOMIC DNA]</scope>
    <source>
        <strain evidence="5">PI 553951</strain>
    </source>
</reference>
<dbReference type="Gene3D" id="3.60.10.10">
    <property type="entry name" value="Endonuclease/exonuclease/phosphatase"/>
    <property type="match status" value="2"/>
</dbReference>
<dbReference type="GO" id="GO:0004439">
    <property type="term" value="F:phosphatidylinositol-4,5-bisphosphate 5-phosphatase activity"/>
    <property type="evidence" value="ECO:0007669"/>
    <property type="project" value="TreeGrafter"/>
</dbReference>
<dbReference type="Proteomes" id="UP001457282">
    <property type="component" value="Unassembled WGS sequence"/>
</dbReference>
<gene>
    <name evidence="5" type="ORF">M0R45_005169</name>
</gene>
<dbReference type="GO" id="GO:0046856">
    <property type="term" value="P:phosphatidylinositol dephosphorylation"/>
    <property type="evidence" value="ECO:0007669"/>
    <property type="project" value="InterPro"/>
</dbReference>
<organism evidence="5 6">
    <name type="scientific">Rubus argutus</name>
    <name type="common">Southern blackberry</name>
    <dbReference type="NCBI Taxonomy" id="59490"/>
    <lineage>
        <taxon>Eukaryota</taxon>
        <taxon>Viridiplantae</taxon>
        <taxon>Streptophyta</taxon>
        <taxon>Embryophyta</taxon>
        <taxon>Tracheophyta</taxon>
        <taxon>Spermatophyta</taxon>
        <taxon>Magnoliopsida</taxon>
        <taxon>eudicotyledons</taxon>
        <taxon>Gunneridae</taxon>
        <taxon>Pentapetalae</taxon>
        <taxon>rosids</taxon>
        <taxon>fabids</taxon>
        <taxon>Rosales</taxon>
        <taxon>Rosaceae</taxon>
        <taxon>Rosoideae</taxon>
        <taxon>Rosoideae incertae sedis</taxon>
        <taxon>Rubus</taxon>
    </lineage>
</organism>
<feature type="region of interest" description="Disordered" evidence="3">
    <location>
        <begin position="28"/>
        <end position="78"/>
    </location>
</feature>
<feature type="domain" description="Inositol polyphosphate-related phosphatase" evidence="4">
    <location>
        <begin position="243"/>
        <end position="553"/>
    </location>
</feature>
<protein>
    <recommendedName>
        <fullName evidence="4">Inositol polyphosphate-related phosphatase domain-containing protein</fullName>
    </recommendedName>
</protein>
<accession>A0AAW1YLX2</accession>
<dbReference type="InterPro" id="IPR036691">
    <property type="entry name" value="Endo/exonu/phosph_ase_sf"/>
</dbReference>
<keyword evidence="2" id="KW-0378">Hydrolase</keyword>
<evidence type="ECO:0000313" key="6">
    <source>
        <dbReference type="Proteomes" id="UP001457282"/>
    </source>
</evidence>
<dbReference type="Pfam" id="PF22669">
    <property type="entry name" value="Exo_endo_phos2"/>
    <property type="match status" value="2"/>
</dbReference>
<name>A0AAW1YLX2_RUBAR</name>
<feature type="compositionally biased region" description="Low complexity" evidence="3">
    <location>
        <begin position="28"/>
        <end position="39"/>
    </location>
</feature>
<dbReference type="SMART" id="SM00128">
    <property type="entry name" value="IPPc"/>
    <property type="match status" value="1"/>
</dbReference>
<evidence type="ECO:0000256" key="1">
    <source>
        <dbReference type="ARBA" id="ARBA00010768"/>
    </source>
</evidence>
<keyword evidence="6" id="KW-1185">Reference proteome</keyword>
<dbReference type="PANTHER" id="PTHR45666:SF3">
    <property type="entry name" value="TYPE I INOSITOL POLYPHOSPHATE 5-PHOSPHATASE 5"/>
    <property type="match status" value="1"/>
</dbReference>
<evidence type="ECO:0000259" key="4">
    <source>
        <dbReference type="SMART" id="SM00128"/>
    </source>
</evidence>
<dbReference type="FunFam" id="3.60.10.10:FF:000092">
    <property type="entry name" value="Type I inositol polyphosphate 5-phosphatase 5"/>
    <property type="match status" value="1"/>
</dbReference>
<proteinExistence type="inferred from homology"/>
<sequence>MSSPGGDANFEMTKADDTFITTSAIATATATATTTTTTTNPDSSVKNEKKKKSIIPRLFGSKRSGRESSESDGDGDLDLEKKIAQRKKAFMEAAPLMRKSFSERQTSPGIEGLNLSNFEQHSMLPTTGTKEFRIFVATWNVGGKSPNNGLNLEDFLQVEGSSDIYVLGFQEIVPLSAGNVLVIEDNEPAAKWLTLISQALNKPQNAYTNTYCCSSDSSGHGSNKASHNKESKSPGSLNFFQKPSLKVISKSFKADSRILKSCNCPLEFPSRERRRHRKLSDPIGKLDSSYGSCDSRVDEFLATAGIQSLPSSSEMNYSLITSKKMVGIFVSVWVRKELVKHVGHLRVSTVGRGIMGCLGNKGCISISMTLHQTSFCFVCSHLASGEKEGDELKRNADVVEILKGTQFPKICKNPNRRPCERIIHHDRVIWLGDLNYRVALSYDETRVLLEDNDWDALLEKDQLNMEREAGRVFNGFKEGQIYFAPTYKYSHNSDSYAGETAKSKKKRRTPAWCDRILWHGEGFEQLSYIRGESRFSDHRPVCAVFSVEVNVLINKNNRFRKGYSCAAPRLEFDDCMPQRHSFYEF</sequence>
<dbReference type="GO" id="GO:0004445">
    <property type="term" value="F:inositol-polyphosphate 5-phosphatase activity"/>
    <property type="evidence" value="ECO:0007669"/>
    <property type="project" value="InterPro"/>
</dbReference>
<dbReference type="SUPFAM" id="SSF56219">
    <property type="entry name" value="DNase I-like"/>
    <property type="match status" value="1"/>
</dbReference>
<dbReference type="EMBL" id="JBEDUW010000001">
    <property type="protein sequence ID" value="KAK9949652.1"/>
    <property type="molecule type" value="Genomic_DNA"/>
</dbReference>
<dbReference type="GO" id="GO:0034485">
    <property type="term" value="F:phosphatidylinositol-3,4,5-trisphosphate 5-phosphatase activity"/>
    <property type="evidence" value="ECO:0007669"/>
    <property type="project" value="TreeGrafter"/>
</dbReference>
<dbReference type="FunFam" id="3.60.10.10:FF:000017">
    <property type="entry name" value="Type I inositol polyphosphate 5-phosphatase 5"/>
    <property type="match status" value="1"/>
</dbReference>
<evidence type="ECO:0000256" key="3">
    <source>
        <dbReference type="SAM" id="MobiDB-lite"/>
    </source>
</evidence>
<dbReference type="PANTHER" id="PTHR45666">
    <property type="entry name" value="TYPE IV INOSITOL POLYPHOSPHATE 5-PHOSPHATASE 9"/>
    <property type="match status" value="1"/>
</dbReference>
<evidence type="ECO:0000256" key="2">
    <source>
        <dbReference type="ARBA" id="ARBA00022801"/>
    </source>
</evidence>
<evidence type="ECO:0000313" key="5">
    <source>
        <dbReference type="EMBL" id="KAK9949652.1"/>
    </source>
</evidence>
<comment type="similarity">
    <text evidence="1">Belongs to the inositol polyphosphate 5-phosphatase family.</text>
</comment>
<comment type="caution">
    <text evidence="5">The sequence shown here is derived from an EMBL/GenBank/DDBJ whole genome shotgun (WGS) entry which is preliminary data.</text>
</comment>
<dbReference type="InterPro" id="IPR000300">
    <property type="entry name" value="IPPc"/>
</dbReference>
<dbReference type="AlphaFoldDB" id="A0AAW1YLX2"/>
<dbReference type="InterPro" id="IPR045849">
    <property type="entry name" value="IP5P_plant"/>
</dbReference>